<evidence type="ECO:0000313" key="2">
    <source>
        <dbReference type="Proteomes" id="UP000011661"/>
    </source>
</evidence>
<sequence>MPVTEVHEPEPTPDTTWAVWIHPEVDDKPSKYTGVVDVLKLPNGTIKIAHHDGVVSERSGEVIRMRQEHLE</sequence>
<dbReference type="PATRIC" id="fig|1230460.4.peg.758"/>
<name>L9WCY0_9EURY</name>
<dbReference type="RefSeq" id="WP_008160159.1">
    <property type="nucleotide sequence ID" value="NZ_AOHX01000026.1"/>
</dbReference>
<dbReference type="AlphaFoldDB" id="L9WCY0"/>
<keyword evidence="2" id="KW-1185">Reference proteome</keyword>
<evidence type="ECO:0000313" key="1">
    <source>
        <dbReference type="EMBL" id="ELY47350.1"/>
    </source>
</evidence>
<organism evidence="1 2">
    <name type="scientific">Natronorubrum sulfidifaciens JCM 14089</name>
    <dbReference type="NCBI Taxonomy" id="1230460"/>
    <lineage>
        <taxon>Archaea</taxon>
        <taxon>Methanobacteriati</taxon>
        <taxon>Methanobacteriota</taxon>
        <taxon>Stenosarchaea group</taxon>
        <taxon>Halobacteria</taxon>
        <taxon>Halobacteriales</taxon>
        <taxon>Natrialbaceae</taxon>
        <taxon>Natronorubrum</taxon>
    </lineage>
</organism>
<accession>L9WCY0</accession>
<dbReference type="EMBL" id="AOHX01000026">
    <property type="protein sequence ID" value="ELY47350.1"/>
    <property type="molecule type" value="Genomic_DNA"/>
</dbReference>
<comment type="caution">
    <text evidence="1">The sequence shown here is derived from an EMBL/GenBank/DDBJ whole genome shotgun (WGS) entry which is preliminary data.</text>
</comment>
<dbReference type="Proteomes" id="UP000011661">
    <property type="component" value="Unassembled WGS sequence"/>
</dbReference>
<dbReference type="STRING" id="1230460.C495_03792"/>
<reference evidence="1 2" key="1">
    <citation type="journal article" date="2014" name="PLoS Genet.">
        <title>Phylogenetically driven sequencing of extremely halophilic archaea reveals strategies for static and dynamic osmo-response.</title>
        <authorList>
            <person name="Becker E.A."/>
            <person name="Seitzer P.M."/>
            <person name="Tritt A."/>
            <person name="Larsen D."/>
            <person name="Krusor M."/>
            <person name="Yao A.I."/>
            <person name="Wu D."/>
            <person name="Madern D."/>
            <person name="Eisen J.A."/>
            <person name="Darling A.E."/>
            <person name="Facciotti M.T."/>
        </authorList>
    </citation>
    <scope>NUCLEOTIDE SEQUENCE [LARGE SCALE GENOMIC DNA]</scope>
    <source>
        <strain evidence="1 2">JCM 14089</strain>
    </source>
</reference>
<protein>
    <submittedName>
        <fullName evidence="1">Uncharacterized protein</fullName>
    </submittedName>
</protein>
<proteinExistence type="predicted"/>
<gene>
    <name evidence="1" type="ORF">C495_03792</name>
</gene>